<feature type="region of interest" description="Disordered" evidence="3">
    <location>
        <begin position="444"/>
        <end position="518"/>
    </location>
</feature>
<keyword evidence="1" id="KW-0479">Metal-binding</keyword>
<dbReference type="PANTHER" id="PTHR11474:SF126">
    <property type="entry name" value="TYROSINASE-LIKE PROTEIN TYR-1-RELATED"/>
    <property type="match status" value="1"/>
</dbReference>
<feature type="signal peptide" evidence="4">
    <location>
        <begin position="1"/>
        <end position="20"/>
    </location>
</feature>
<dbReference type="SUPFAM" id="SSF48056">
    <property type="entry name" value="Di-copper centre-containing domain"/>
    <property type="match status" value="1"/>
</dbReference>
<feature type="domain" description="Tyrosinase copper-binding" evidence="5">
    <location>
        <begin position="303"/>
        <end position="314"/>
    </location>
</feature>
<dbReference type="PANTHER" id="PTHR11474">
    <property type="entry name" value="TYROSINASE FAMILY MEMBER"/>
    <property type="match status" value="1"/>
</dbReference>
<proteinExistence type="evidence at transcript level"/>
<dbReference type="SMR" id="A0A6M8NXE9"/>
<protein>
    <submittedName>
        <fullName evidence="6">Tyrosinase</fullName>
        <ecNumber evidence="6">1.14.18.1</ecNumber>
    </submittedName>
</protein>
<dbReference type="InterPro" id="IPR050316">
    <property type="entry name" value="Tyrosinase/Hemocyanin"/>
</dbReference>
<keyword evidence="4" id="KW-0732">Signal</keyword>
<dbReference type="PRINTS" id="PR00092">
    <property type="entry name" value="TYROSINASE"/>
</dbReference>
<evidence type="ECO:0000256" key="4">
    <source>
        <dbReference type="SAM" id="SignalP"/>
    </source>
</evidence>
<dbReference type="Pfam" id="PF00264">
    <property type="entry name" value="Tyrosinase"/>
    <property type="match status" value="1"/>
</dbReference>
<evidence type="ECO:0000259" key="5">
    <source>
        <dbReference type="PROSITE" id="PS00498"/>
    </source>
</evidence>
<sequence>MNRIVGAAILAISSLMTVNALLEEMPMPVELESCLESFKSKNNITNIVGEKLFTFCLNNFLWKTERIRWSGYNVTQGDLDYFNRLVDRLLYFRPQEKTRTKRQAGPGGRPVPFPPTGPRIRREYRRLTDPERALYHRLINELKVRGIYDLFANLHQGIVINSAHMGPSFLAWHRVYISLYEESLRQLSPHVSLPYWDSTLDFDMADPSESIIWSSAFLGNGDGVVVRGPFAGWSTPIGPLMRNTRAENRLISKDDVNNILSQCRHADILMPTAQAENDIEMIHGSPHNWVGGQMSMLNTAAHDPVFFMHHAFIDHIWWLFRNRQRHVCGVNPATDYPEITTGSDLHHPLRPMDGLSRFLNIDGFQDYWETLWFTYEPSPTCSPQFPDCGSPYLFCDGTRCISRTRDVIGEFVPRGMDGEMNARRAMGEVQNMPPVGPKFIAVGSDGRSMSDTMGRTGMLTDVGGSGRRASSRAVGRGKRSSENEPKSAQTTQQPLMPDPSSTPQAVHKPALSPGNSLNKPIQNTFFVNGIADVKEWVFVPVQVIHIKPKDDKFSVYPVVSGKADFNQDFYSISSHALDARIKQGHPKEFSNCKADPSGAAQVVLQSVGINYMGRYSEFAIIDSRLPIASSMVYIGVKNPANGMTQAIISAHDHCGRVCQPQCIVQGSSPPSYKPCSGAIRLSSTSPKMYGDTIGDAILDIWHWSGNNPKNSIDDIQMVMVCKKEDAWPWN</sequence>
<evidence type="ECO:0000256" key="2">
    <source>
        <dbReference type="ARBA" id="ARBA00023008"/>
    </source>
</evidence>
<organism evidence="6">
    <name type="scientific">Sinohyriopsis cumingii</name>
    <name type="common">Triangle sail mussel</name>
    <name type="synonym">Hyriopsis cumingii</name>
    <dbReference type="NCBI Taxonomy" id="165450"/>
    <lineage>
        <taxon>Eukaryota</taxon>
        <taxon>Metazoa</taxon>
        <taxon>Spiralia</taxon>
        <taxon>Lophotrochozoa</taxon>
        <taxon>Mollusca</taxon>
        <taxon>Bivalvia</taxon>
        <taxon>Autobranchia</taxon>
        <taxon>Heteroconchia</taxon>
        <taxon>Palaeoheterodonta</taxon>
        <taxon>Unionida</taxon>
        <taxon>Unionoidea</taxon>
        <taxon>Unionidae</taxon>
        <taxon>Gonideinae</taxon>
        <taxon>Sinohyriopsis</taxon>
    </lineage>
</organism>
<reference evidence="6" key="1">
    <citation type="submission" date="2019-09" db="EMBL/GenBank/DDBJ databases">
        <authorList>
            <person name="Ren G."/>
        </authorList>
    </citation>
    <scope>NUCLEOTIDE SEQUENCE</scope>
    <source>
        <tissue evidence="6">Mantle</tissue>
    </source>
</reference>
<dbReference type="PROSITE" id="PS00498">
    <property type="entry name" value="TYROSINASE_2"/>
    <property type="match status" value="1"/>
</dbReference>
<evidence type="ECO:0000313" key="6">
    <source>
        <dbReference type="EMBL" id="QKG01969.1"/>
    </source>
</evidence>
<dbReference type="InterPro" id="IPR008922">
    <property type="entry name" value="Di-copper_centre_dom_sf"/>
</dbReference>
<dbReference type="EMBL" id="MN508358">
    <property type="protein sequence ID" value="QKG01969.1"/>
    <property type="molecule type" value="mRNA"/>
</dbReference>
<dbReference type="Gene3D" id="1.10.1280.10">
    <property type="entry name" value="Di-copper center containing domain from catechol oxidase"/>
    <property type="match status" value="1"/>
</dbReference>
<evidence type="ECO:0000256" key="1">
    <source>
        <dbReference type="ARBA" id="ARBA00022723"/>
    </source>
</evidence>
<feature type="chain" id="PRO_5026750266" evidence="4">
    <location>
        <begin position="21"/>
        <end position="730"/>
    </location>
</feature>
<keyword evidence="6" id="KW-0560">Oxidoreductase</keyword>
<feature type="region of interest" description="Disordered" evidence="3">
    <location>
        <begin position="97"/>
        <end position="120"/>
    </location>
</feature>
<evidence type="ECO:0000256" key="3">
    <source>
        <dbReference type="SAM" id="MobiDB-lite"/>
    </source>
</evidence>
<keyword evidence="2" id="KW-0186">Copper</keyword>
<accession>A0A6M8NXE9</accession>
<dbReference type="GO" id="GO:0046872">
    <property type="term" value="F:metal ion binding"/>
    <property type="evidence" value="ECO:0007669"/>
    <property type="project" value="UniProtKB-KW"/>
</dbReference>
<dbReference type="InterPro" id="IPR002227">
    <property type="entry name" value="Tyrosinase_Cu-bd"/>
</dbReference>
<dbReference type="EC" id="1.14.18.1" evidence="6"/>
<dbReference type="AlphaFoldDB" id="A0A6M8NXE9"/>
<dbReference type="GO" id="GO:0004503">
    <property type="term" value="F:tyrosinase activity"/>
    <property type="evidence" value="ECO:0007669"/>
    <property type="project" value="UniProtKB-EC"/>
</dbReference>
<name>A0A6M8NXE9_SINCU</name>
<feature type="compositionally biased region" description="Polar residues" evidence="3">
    <location>
        <begin position="486"/>
        <end position="504"/>
    </location>
</feature>